<reference evidence="1" key="1">
    <citation type="submission" date="2023-08" db="EMBL/GenBank/DDBJ databases">
        <title>A de novo genome assembly of Solanum verrucosum Schlechtendal, a Mexican diploid species geographically isolated from the other diploid A-genome species in potato relatives.</title>
        <authorList>
            <person name="Hosaka K."/>
        </authorList>
    </citation>
    <scope>NUCLEOTIDE SEQUENCE</scope>
    <source>
        <tissue evidence="1">Young leaves</tissue>
    </source>
</reference>
<name>A0AAF0TXG3_SOLVR</name>
<dbReference type="Proteomes" id="UP001234989">
    <property type="component" value="Chromosome 5"/>
</dbReference>
<feature type="non-terminal residue" evidence="1">
    <location>
        <position position="38"/>
    </location>
</feature>
<keyword evidence="2" id="KW-1185">Reference proteome</keyword>
<dbReference type="EMBL" id="CP133616">
    <property type="protein sequence ID" value="WMV29845.1"/>
    <property type="molecule type" value="Genomic_DNA"/>
</dbReference>
<protein>
    <submittedName>
        <fullName evidence="1">Uncharacterized protein</fullName>
    </submittedName>
</protein>
<accession>A0AAF0TXG3</accession>
<gene>
    <name evidence="1" type="ORF">MTR67_023230</name>
</gene>
<evidence type="ECO:0000313" key="1">
    <source>
        <dbReference type="EMBL" id="WMV29845.1"/>
    </source>
</evidence>
<organism evidence="1 2">
    <name type="scientific">Solanum verrucosum</name>
    <dbReference type="NCBI Taxonomy" id="315347"/>
    <lineage>
        <taxon>Eukaryota</taxon>
        <taxon>Viridiplantae</taxon>
        <taxon>Streptophyta</taxon>
        <taxon>Embryophyta</taxon>
        <taxon>Tracheophyta</taxon>
        <taxon>Spermatophyta</taxon>
        <taxon>Magnoliopsida</taxon>
        <taxon>eudicotyledons</taxon>
        <taxon>Gunneridae</taxon>
        <taxon>Pentapetalae</taxon>
        <taxon>asterids</taxon>
        <taxon>lamiids</taxon>
        <taxon>Solanales</taxon>
        <taxon>Solanaceae</taxon>
        <taxon>Solanoideae</taxon>
        <taxon>Solaneae</taxon>
        <taxon>Solanum</taxon>
    </lineage>
</organism>
<dbReference type="AlphaFoldDB" id="A0AAF0TXG3"/>
<evidence type="ECO:0000313" key="2">
    <source>
        <dbReference type="Proteomes" id="UP001234989"/>
    </source>
</evidence>
<proteinExistence type="predicted"/>
<sequence length="38" mass="3975">MARGVAFTSWGSFQVEMATGKGTTCTIMSCGALYGSEH</sequence>